<evidence type="ECO:0000256" key="10">
    <source>
        <dbReference type="PIRSR" id="PIRSR625650-2"/>
    </source>
</evidence>
<dbReference type="InterPro" id="IPR036318">
    <property type="entry name" value="FAD-bd_PCMH-like_sf"/>
</dbReference>
<keyword evidence="6" id="KW-0285">Flavoprotein</keyword>
<feature type="domain" description="FAD-binding PCMH-type" evidence="14">
    <location>
        <begin position="391"/>
        <end position="592"/>
    </location>
</feature>
<dbReference type="InterPro" id="IPR016171">
    <property type="entry name" value="Vanillyl_alc_oxidase_C-sub2"/>
</dbReference>
<evidence type="ECO:0000256" key="1">
    <source>
        <dbReference type="ARBA" id="ARBA00004275"/>
    </source>
</evidence>
<dbReference type="Gene3D" id="3.30.70.3450">
    <property type="match status" value="1"/>
</dbReference>
<comment type="pathway">
    <text evidence="2">Glycerolipid metabolism; ether lipid biosynthesis.</text>
</comment>
<dbReference type="InterPro" id="IPR016167">
    <property type="entry name" value="FAD-bd_PCMH_sub1"/>
</dbReference>
<dbReference type="InterPro" id="IPR004113">
    <property type="entry name" value="FAD-bd_oxidored_4_C"/>
</dbReference>
<dbReference type="EC" id="2.5.1.26" evidence="5"/>
<dbReference type="PANTHER" id="PTHR46568:SF1">
    <property type="entry name" value="ALKYLDIHYDROXYACETONEPHOSPHATE SYNTHASE, PEROXISOMAL"/>
    <property type="match status" value="1"/>
</dbReference>
<dbReference type="Pfam" id="PF02913">
    <property type="entry name" value="FAD-oxidase_C"/>
    <property type="match status" value="2"/>
</dbReference>
<feature type="site" description="Important for enzyme activity" evidence="12">
    <location>
        <position position="627"/>
    </location>
</feature>
<feature type="binding site" evidence="10">
    <location>
        <position position="722"/>
    </location>
    <ligand>
        <name>substrate</name>
    </ligand>
</feature>
<dbReference type="GO" id="GO:0008609">
    <property type="term" value="F:alkylglycerone-phosphate synthase activity"/>
    <property type="evidence" value="ECO:0007669"/>
    <property type="project" value="UniProtKB-EC"/>
</dbReference>
<evidence type="ECO:0000256" key="8">
    <source>
        <dbReference type="ARBA" id="ARBA00023140"/>
    </source>
</evidence>
<organism evidence="15">
    <name type="scientific">Timema tahoe</name>
    <dbReference type="NCBI Taxonomy" id="61484"/>
    <lineage>
        <taxon>Eukaryota</taxon>
        <taxon>Metazoa</taxon>
        <taxon>Ecdysozoa</taxon>
        <taxon>Arthropoda</taxon>
        <taxon>Hexapoda</taxon>
        <taxon>Insecta</taxon>
        <taxon>Pterygota</taxon>
        <taxon>Neoptera</taxon>
        <taxon>Polyneoptera</taxon>
        <taxon>Phasmatodea</taxon>
        <taxon>Timematodea</taxon>
        <taxon>Timematoidea</taxon>
        <taxon>Timematidae</taxon>
        <taxon>Timema</taxon>
    </lineage>
</organism>
<evidence type="ECO:0000256" key="6">
    <source>
        <dbReference type="ARBA" id="ARBA00022630"/>
    </source>
</evidence>
<comment type="subunit">
    <text evidence="4">Homodimer.</text>
</comment>
<proteinExistence type="inferred from homology"/>
<dbReference type="PROSITE" id="PS51387">
    <property type="entry name" value="FAD_PCMH"/>
    <property type="match status" value="1"/>
</dbReference>
<comment type="similarity">
    <text evidence="3">Belongs to the FAD-binding oxidoreductase/transferase type 4 family.</text>
</comment>
<evidence type="ECO:0000259" key="14">
    <source>
        <dbReference type="PROSITE" id="PS51387"/>
    </source>
</evidence>
<evidence type="ECO:0000256" key="5">
    <source>
        <dbReference type="ARBA" id="ARBA00012385"/>
    </source>
</evidence>
<dbReference type="GO" id="GO:0005777">
    <property type="term" value="C:peroxisome"/>
    <property type="evidence" value="ECO:0007669"/>
    <property type="project" value="UniProtKB-SubCell"/>
</dbReference>
<protein>
    <recommendedName>
        <fullName evidence="5">alkylglycerone-phosphate synthase</fullName>
        <ecNumber evidence="5">2.5.1.26</ecNumber>
    </recommendedName>
    <alternativeName>
        <fullName evidence="9">Alkylglycerone-phosphate synthase</fullName>
    </alternativeName>
</protein>
<feature type="binding site" evidence="11">
    <location>
        <begin position="461"/>
        <end position="467"/>
    </location>
    <ligand>
        <name>FAD</name>
        <dbReference type="ChEBI" id="CHEBI:57692"/>
    </ligand>
</feature>
<keyword evidence="7 11" id="KW-0274">FAD</keyword>
<dbReference type="InterPro" id="IPR006094">
    <property type="entry name" value="Oxid_FAD_bind_N"/>
</dbReference>
<gene>
    <name evidence="15" type="ORF">TTEB3V08_LOCUS7612</name>
</gene>
<dbReference type="Gene3D" id="3.30.43.10">
    <property type="entry name" value="Uridine Diphospho-n-acetylenolpyruvylglucosamine Reductase, domain 2"/>
    <property type="match status" value="2"/>
</dbReference>
<dbReference type="Gene3D" id="1.10.45.10">
    <property type="entry name" value="Vanillyl-alcohol Oxidase, Chain A, domain 4"/>
    <property type="match status" value="1"/>
</dbReference>
<evidence type="ECO:0000256" key="13">
    <source>
        <dbReference type="SAM" id="MobiDB-lite"/>
    </source>
</evidence>
<comment type="subcellular location">
    <subcellularLocation>
        <location evidence="1">Peroxisome</location>
    </subcellularLocation>
</comment>
<dbReference type="InterPro" id="IPR016169">
    <property type="entry name" value="FAD-bd_PCMH_sub2"/>
</dbReference>
<evidence type="ECO:0000256" key="2">
    <source>
        <dbReference type="ARBA" id="ARBA00004670"/>
    </source>
</evidence>
<dbReference type="InterPro" id="IPR025650">
    <property type="entry name" value="Alkyl-DHAP_Synthase"/>
</dbReference>
<evidence type="ECO:0000256" key="4">
    <source>
        <dbReference type="ARBA" id="ARBA00011738"/>
    </source>
</evidence>
<evidence type="ECO:0000256" key="11">
    <source>
        <dbReference type="PIRSR" id="PIRSR625650-3"/>
    </source>
</evidence>
<dbReference type="GO" id="GO:0071949">
    <property type="term" value="F:FAD binding"/>
    <property type="evidence" value="ECO:0007669"/>
    <property type="project" value="InterPro"/>
</dbReference>
<dbReference type="Gene3D" id="3.30.465.10">
    <property type="match status" value="1"/>
</dbReference>
<evidence type="ECO:0000256" key="9">
    <source>
        <dbReference type="ARBA" id="ARBA00031574"/>
    </source>
</evidence>
<dbReference type="Gene3D" id="3.30.300.330">
    <property type="match status" value="1"/>
</dbReference>
<feature type="binding site" evidence="11">
    <location>
        <begin position="524"/>
        <end position="527"/>
    </location>
    <ligand>
        <name>FAD</name>
        <dbReference type="ChEBI" id="CHEBI:57692"/>
    </ligand>
</feature>
<dbReference type="SUPFAM" id="SSF56176">
    <property type="entry name" value="FAD-binding/transporter-associated domain-like"/>
    <property type="match status" value="1"/>
</dbReference>
<dbReference type="UniPathway" id="UPA00781"/>
<dbReference type="InterPro" id="IPR016166">
    <property type="entry name" value="FAD-bd_PCMH"/>
</dbReference>
<dbReference type="SUPFAM" id="SSF55103">
    <property type="entry name" value="FAD-linked oxidases, C-terminal domain"/>
    <property type="match status" value="2"/>
</dbReference>
<evidence type="ECO:0000313" key="15">
    <source>
        <dbReference type="EMBL" id="CAD7459663.1"/>
    </source>
</evidence>
<dbReference type="InterPro" id="IPR016164">
    <property type="entry name" value="FAD-linked_Oxase-like_C"/>
</dbReference>
<evidence type="ECO:0000256" key="7">
    <source>
        <dbReference type="ARBA" id="ARBA00022827"/>
    </source>
</evidence>
<sequence>MTGDSKLQDISCEENNISSRDSKTQVPLPKVNNCNSVKSGPDSCFGAINSDNPDSKQSQGKNVQSVIPKNRIELLKWNGWGYKDSQFVVKDGMLHFTGDSLEVKLTTIVGEFTSLVTDLDLKVESQVHHLYVRVIDHGMGLLKVIGEVEAHKLEVIQVKDALQVVEVRVDQHTQSILSLESKVCQVLEPEVGQIWNRQDRIEKDLSKVEERVQKVESMNDGNGQVKWDEAKSIFEDPKYRLTLGRSAEEVLKGAVREAFRPVSGPRPDFYISPFDGGGVEELKKILKRLDEVDVTGVWGFQAQLSLLDTEKVGVDLGQGVGRTLEDPRDRDREVDRTLEIETGRYPIGNLPLIYFTQWVKDVFDLDLSTKNVSEPLPRSEDLPGPKLEPGFLSALEALVLPHSLSGVDRLVRAHGHTLNDMFMLREGRFPRIPDLVVWPGCHDDVVKLVQLAHTHDVVLIPFGGGTSVSGANRILWVDKENLVACCESGIVGQDLERQLQEQGLTTGHEPDSYEFSSLGGWVATRASGMKKNVYGNIEDLLVNVRMVTPTGVLQKQCRGPRISCGPDFNHIVLGSEGTLGVITEVILKVRPLPPCKKYGSIVFPNFESGVLCMREIARQRCQPASIRLMDNQQFKFGQALRPVPSYLGLMLDGLKKFYITTIKKFDVDTMCVATLLFEGDHKHVAAQENKIYEIVVKFGGIPAGEKNGEQGYMLTFVIAYIRDLGLEHNIVAESFETSVPWDRTFVKVSIMNVVSPPLSSVKVSIMNVVSPPLSSVKVSIMNVVSPPLSSVKVSIMNVVSPPLSSVKVSIMNVVSPPLSSVKVSIMNVVSPPLSSVKVSIMNVVSPPLSSVKVSIMNVVSPPLSSVKVSIMNVVSPPLSSVKVSIMNVVSPPLSSVKVSIMNVVSPPLSSVKVSIMNVVSPPLSSVKVSIMNVVSPPLSSVKVSIMNVVSPPLSSVKVSIMNVVSPPLSSVKVSIMNVVSPPLSSVKVSIMNVVSPPLSSVKVSIMNVVSPPLSSVKVSIMNVVSPPLSSVKVSIMNVVSPPLSSVKASIVNVVSPSLSGVKASIMNGVSPPLSSVKASIVNVVSPPLSSVKASIVNVVSPPLSSVKASIVNVVSPSLSGVKASIMNGLSPPLSSVKASIINVVSPPLSSVKASIVHVVSPPLSSVKATLGIQHFMISCRVTQTYDVGSCVYFYFGFKWTGLSNPLELYESLEARAREEILASGGSISHHHGVGKMRARWYQQQVSDTGVRLYQATKSSLDPKNIFASGNLLASKL</sequence>
<dbReference type="Pfam" id="PF01565">
    <property type="entry name" value="FAD_binding_4"/>
    <property type="match status" value="1"/>
</dbReference>
<evidence type="ECO:0000256" key="12">
    <source>
        <dbReference type="PIRSR" id="PIRSR625650-4"/>
    </source>
</evidence>
<name>A0A7R9NXB5_9NEOP</name>
<dbReference type="EMBL" id="OE003040">
    <property type="protein sequence ID" value="CAD7459663.1"/>
    <property type="molecule type" value="Genomic_DNA"/>
</dbReference>
<dbReference type="AlphaFoldDB" id="A0A7R9NXB5"/>
<accession>A0A7R9NXB5</accession>
<feature type="binding site" evidence="11">
    <location>
        <begin position="576"/>
        <end position="582"/>
    </location>
    <ligand>
        <name>FAD</name>
        <dbReference type="ChEBI" id="CHEBI:57692"/>
    </ligand>
</feature>
<dbReference type="GO" id="GO:0008611">
    <property type="term" value="P:ether lipid biosynthetic process"/>
    <property type="evidence" value="ECO:0007669"/>
    <property type="project" value="UniProtKB-UniPathway"/>
</dbReference>
<comment type="cofactor">
    <cofactor evidence="11">
        <name>FAD</name>
        <dbReference type="ChEBI" id="CHEBI:57692"/>
    </cofactor>
</comment>
<evidence type="ECO:0000256" key="3">
    <source>
        <dbReference type="ARBA" id="ARBA00008000"/>
    </source>
</evidence>
<keyword evidence="8" id="KW-0576">Peroxisome</keyword>
<feature type="region of interest" description="Disordered" evidence="13">
    <location>
        <begin position="1"/>
        <end position="31"/>
    </location>
</feature>
<reference evidence="15" key="1">
    <citation type="submission" date="2020-11" db="EMBL/GenBank/DDBJ databases">
        <authorList>
            <person name="Tran Van P."/>
        </authorList>
    </citation>
    <scope>NUCLEOTIDE SEQUENCE</scope>
</reference>
<dbReference type="PANTHER" id="PTHR46568">
    <property type="entry name" value="ALKYLDIHYDROXYACETONEPHOSPHATE SYNTHASE, PEROXISOMAL"/>
    <property type="match status" value="1"/>
</dbReference>